<keyword evidence="2" id="KW-1185">Reference proteome</keyword>
<sequence length="115" mass="12802">MDSFQLGIWSAESPSSYNVFSSLDADDCQRYVDTASSQIPITSAQHMDFEACLIQDGFEHTEIIPADRRHSPKAFFENINSPTLFSSIFPVACTGKKRASTSFFEMLSNPCLFSS</sequence>
<name>A0A098VMU4_9MICR</name>
<dbReference type="Proteomes" id="UP000029725">
    <property type="component" value="Unassembled WGS sequence"/>
</dbReference>
<organism evidence="1 2">
    <name type="scientific">Mitosporidium daphniae</name>
    <dbReference type="NCBI Taxonomy" id="1485682"/>
    <lineage>
        <taxon>Eukaryota</taxon>
        <taxon>Fungi</taxon>
        <taxon>Fungi incertae sedis</taxon>
        <taxon>Microsporidia</taxon>
        <taxon>Mitosporidium</taxon>
    </lineage>
</organism>
<dbReference type="GeneID" id="25260835"/>
<accession>A0A098VMU4</accession>
<proteinExistence type="predicted"/>
<evidence type="ECO:0000313" key="2">
    <source>
        <dbReference type="Proteomes" id="UP000029725"/>
    </source>
</evidence>
<dbReference type="AlphaFoldDB" id="A0A098VMU4"/>
<evidence type="ECO:0000313" key="1">
    <source>
        <dbReference type="EMBL" id="KGG50285.1"/>
    </source>
</evidence>
<dbReference type="RefSeq" id="XP_013236729.1">
    <property type="nucleotide sequence ID" value="XM_013381275.1"/>
</dbReference>
<protein>
    <submittedName>
        <fullName evidence="1">Uncharacterized protein</fullName>
    </submittedName>
</protein>
<dbReference type="VEuPathDB" id="MicrosporidiaDB:DI09_79p80"/>
<gene>
    <name evidence="1" type="ORF">DI09_79p80</name>
</gene>
<reference evidence="1 2" key="1">
    <citation type="submission" date="2014-04" db="EMBL/GenBank/DDBJ databases">
        <title>A new species of microsporidia sheds light on the evolution of extreme parasitism.</title>
        <authorList>
            <person name="Haag K.L."/>
            <person name="James T.Y."/>
            <person name="Larsson R."/>
            <person name="Schaer T.M."/>
            <person name="Refardt D."/>
            <person name="Pombert J.-F."/>
            <person name="Ebert D."/>
        </authorList>
    </citation>
    <scope>NUCLEOTIDE SEQUENCE [LARGE SCALE GENOMIC DNA]</scope>
    <source>
        <strain evidence="1 2">UGP3</strain>
        <tissue evidence="1">Spores</tissue>
    </source>
</reference>
<comment type="caution">
    <text evidence="1">The sequence shown here is derived from an EMBL/GenBank/DDBJ whole genome shotgun (WGS) entry which is preliminary data.</text>
</comment>
<dbReference type="HOGENOM" id="CLU_2109614_0_0_1"/>
<dbReference type="EMBL" id="JMKJ01000589">
    <property type="protein sequence ID" value="KGG50285.1"/>
    <property type="molecule type" value="Genomic_DNA"/>
</dbReference>